<keyword evidence="4 6" id="KW-0371">Homeobox</keyword>
<dbReference type="InterPro" id="IPR001356">
    <property type="entry name" value="HD"/>
</dbReference>
<dbReference type="GO" id="GO:0000978">
    <property type="term" value="F:RNA polymerase II cis-regulatory region sequence-specific DNA binding"/>
    <property type="evidence" value="ECO:0007669"/>
    <property type="project" value="TreeGrafter"/>
</dbReference>
<dbReference type="PROSITE" id="PS00027">
    <property type="entry name" value="HOMEOBOX_1"/>
    <property type="match status" value="1"/>
</dbReference>
<evidence type="ECO:0000313" key="10">
    <source>
        <dbReference type="Proteomes" id="UP000515163"/>
    </source>
</evidence>
<feature type="region of interest" description="Disordered" evidence="8">
    <location>
        <begin position="1"/>
        <end position="33"/>
    </location>
</feature>
<comment type="subcellular location">
    <subcellularLocation>
        <location evidence="1 6 7">Nucleus</location>
    </subcellularLocation>
</comment>
<feature type="compositionally biased region" description="Polar residues" evidence="8">
    <location>
        <begin position="1"/>
        <end position="16"/>
    </location>
</feature>
<keyword evidence="2" id="KW-0217">Developmental protein</keyword>
<evidence type="ECO:0000256" key="5">
    <source>
        <dbReference type="ARBA" id="ARBA00023242"/>
    </source>
</evidence>
<evidence type="ECO:0000313" key="11">
    <source>
        <dbReference type="RefSeq" id="XP_031550613.1"/>
    </source>
</evidence>
<evidence type="ECO:0000256" key="2">
    <source>
        <dbReference type="ARBA" id="ARBA00022473"/>
    </source>
</evidence>
<dbReference type="Gene3D" id="1.10.10.60">
    <property type="entry name" value="Homeodomain-like"/>
    <property type="match status" value="1"/>
</dbReference>
<proteinExistence type="predicted"/>
<dbReference type="OrthoDB" id="6159439at2759"/>
<protein>
    <submittedName>
        <fullName evidence="11">Homeobox protein ceh-37-like</fullName>
    </submittedName>
</protein>
<feature type="region of interest" description="Disordered" evidence="8">
    <location>
        <begin position="169"/>
        <end position="188"/>
    </location>
</feature>
<dbReference type="InParanoid" id="A0A6P8H506"/>
<dbReference type="Pfam" id="PF00046">
    <property type="entry name" value="Homeodomain"/>
    <property type="match status" value="1"/>
</dbReference>
<evidence type="ECO:0000256" key="8">
    <source>
        <dbReference type="SAM" id="MobiDB-lite"/>
    </source>
</evidence>
<name>A0A6P8H506_ACTTE</name>
<evidence type="ECO:0000256" key="4">
    <source>
        <dbReference type="ARBA" id="ARBA00023155"/>
    </source>
</evidence>
<feature type="DNA-binding region" description="Homeobox" evidence="6">
    <location>
        <begin position="111"/>
        <end position="170"/>
    </location>
</feature>
<sequence length="369" mass="41500">MEEQIPQKSASMSSEEQSPKFPTCETKTDKNQSIQQQFSAFQQPHQIDPSSYSTLHGSPVSQMPFYPPRYYYQYYLPNTASLPSSVLSSCGIYPNVPPSDGVNDCRPKDKRRRCRTVFTQEQLSILEAGFNEQHYPDGKLRHTIATKSGLAEDRVQVWFQNRRAKEKRLLEEKKQSSMPERKEESDHETINAIQTIVSSDAIVRDENVCAVEQIKDTMYDNTESYGGSPQETFLIDSHQSNKQLLMTPCMDVASSQSANSSTTANPVSTTEQTVLENSYNEGDLTEAYSLGSSSQNLPRYIFSSYSSTSHDGALETPVRCHLVTDTNEQGELTELVVMDTGIQSSADGVSHSFENRYDAYTENHVIEEI</sequence>
<organism evidence="10 11">
    <name type="scientific">Actinia tenebrosa</name>
    <name type="common">Australian red waratah sea anemone</name>
    <dbReference type="NCBI Taxonomy" id="6105"/>
    <lineage>
        <taxon>Eukaryota</taxon>
        <taxon>Metazoa</taxon>
        <taxon>Cnidaria</taxon>
        <taxon>Anthozoa</taxon>
        <taxon>Hexacorallia</taxon>
        <taxon>Actiniaria</taxon>
        <taxon>Actiniidae</taxon>
        <taxon>Actinia</taxon>
    </lineage>
</organism>
<accession>A0A6P8H506</accession>
<dbReference type="Proteomes" id="UP000515163">
    <property type="component" value="Unplaced"/>
</dbReference>
<evidence type="ECO:0000256" key="6">
    <source>
        <dbReference type="PROSITE-ProRule" id="PRU00108"/>
    </source>
</evidence>
<evidence type="ECO:0000256" key="3">
    <source>
        <dbReference type="ARBA" id="ARBA00023125"/>
    </source>
</evidence>
<dbReference type="SMART" id="SM00389">
    <property type="entry name" value="HOX"/>
    <property type="match status" value="1"/>
</dbReference>
<keyword evidence="10" id="KW-1185">Reference proteome</keyword>
<dbReference type="PANTHER" id="PTHR45793:SF5">
    <property type="entry name" value="HOMEOTIC PROTEIN OCELLILESS"/>
    <property type="match status" value="1"/>
</dbReference>
<evidence type="ECO:0000256" key="7">
    <source>
        <dbReference type="RuleBase" id="RU000682"/>
    </source>
</evidence>
<feature type="domain" description="Homeobox" evidence="9">
    <location>
        <begin position="109"/>
        <end position="169"/>
    </location>
</feature>
<dbReference type="GeneID" id="116288043"/>
<dbReference type="AlphaFoldDB" id="A0A6P8H506"/>
<dbReference type="InterPro" id="IPR017970">
    <property type="entry name" value="Homeobox_CS"/>
</dbReference>
<dbReference type="CDD" id="cd00086">
    <property type="entry name" value="homeodomain"/>
    <property type="match status" value="1"/>
</dbReference>
<evidence type="ECO:0000256" key="1">
    <source>
        <dbReference type="ARBA" id="ARBA00004123"/>
    </source>
</evidence>
<dbReference type="PROSITE" id="PS50071">
    <property type="entry name" value="HOMEOBOX_2"/>
    <property type="match status" value="1"/>
</dbReference>
<keyword evidence="3 6" id="KW-0238">DNA-binding</keyword>
<dbReference type="RefSeq" id="XP_031550613.1">
    <property type="nucleotide sequence ID" value="XM_031694753.1"/>
</dbReference>
<dbReference type="KEGG" id="aten:116288043"/>
<dbReference type="InterPro" id="IPR009057">
    <property type="entry name" value="Homeodomain-like_sf"/>
</dbReference>
<dbReference type="GO" id="GO:0005634">
    <property type="term" value="C:nucleus"/>
    <property type="evidence" value="ECO:0007669"/>
    <property type="project" value="UniProtKB-SubCell"/>
</dbReference>
<gene>
    <name evidence="11" type="primary">LOC116288043</name>
</gene>
<dbReference type="PANTHER" id="PTHR45793">
    <property type="entry name" value="HOMEOBOX PROTEIN"/>
    <property type="match status" value="1"/>
</dbReference>
<reference evidence="11" key="1">
    <citation type="submission" date="2025-08" db="UniProtKB">
        <authorList>
            <consortium name="RefSeq"/>
        </authorList>
    </citation>
    <scope>IDENTIFICATION</scope>
    <source>
        <tissue evidence="11">Tentacle</tissue>
    </source>
</reference>
<keyword evidence="5 6" id="KW-0539">Nucleus</keyword>
<dbReference type="GO" id="GO:0000981">
    <property type="term" value="F:DNA-binding transcription factor activity, RNA polymerase II-specific"/>
    <property type="evidence" value="ECO:0007669"/>
    <property type="project" value="InterPro"/>
</dbReference>
<evidence type="ECO:0000259" key="9">
    <source>
        <dbReference type="PROSITE" id="PS50071"/>
    </source>
</evidence>
<dbReference type="SUPFAM" id="SSF46689">
    <property type="entry name" value="Homeodomain-like"/>
    <property type="match status" value="1"/>
</dbReference>